<sequence>MDIHRCRFVDFTPHTITSLAFSHQSTRKFTPTDLRLAVGRANGNIEIWNPRHNWVHEQTLQGGKNRSIEGLVWSIWDNIVPRLFSIGGSTTITEWDLKTGLPLKNHDCNAGIIWSVACSADGRKLAVGCDDGSVVIIDISGGPGSLEHESILQRQDSRVLSITWHENDLVIGGCADGRVRVWNFKQNDSNKARLVSTLRVDKSKKESTLIWSVISLPTQGQFVTGDSTGSIKFWDVQHFVLQQSFEVHDADVLCLASDLTGEKIFSAGVDRKIFNFNLLKSEDGNSKWINSSNRLLHTNDVRSMCTFESKGANFLVSGGVERTIVVNSVNNLHDGPYRKLPITLQDPNIIVNLSNRYVIMWQDQTIKIWKILSDIQNKKLVSKLTLADDSNITSVAISANGKFLAVGRLTGIKIFKLTETTDERNQIHLKVNRIESKLLENFNSRYLTFTPKDLLLIVSADNELISFKVNINANEGEDDVGEIEFINDNQDVIEYELPEELVTKSKLSHIQNINNLKISENGSQVAISRLNGSVEIVDLDNTESYRLVKLSSAATALEFTSRNTLVLVNSENKLYEFNVSKESINSAKLLTSWSKRNSEFLPSKFMNLQTKCSGIFNDTLNDTRIWLFGDNWLCFFDLNYNIPIDEKFGNTGNRQNNQQFNIKEKKRINKKKRRNSSIVMTISEATNTVDDSINEDYLEDNDEELLANGESVEIIDGIDSEFARSLRQTEINRIKAESNGTVNQENIDELEKSFWMTQKYSSLMLVDKFGANEIIVIERPVFQLPSAPAFKLNKIHV</sequence>
<dbReference type="EMBL" id="KV454013">
    <property type="protein sequence ID" value="ODV95860.1"/>
    <property type="molecule type" value="Genomic_DNA"/>
</dbReference>
<evidence type="ECO:0000256" key="1">
    <source>
        <dbReference type="ARBA" id="ARBA00022574"/>
    </source>
</evidence>
<dbReference type="Pfam" id="PF00400">
    <property type="entry name" value="WD40"/>
    <property type="match status" value="3"/>
</dbReference>
<dbReference type="GO" id="GO:0032040">
    <property type="term" value="C:small-subunit processome"/>
    <property type="evidence" value="ECO:0007669"/>
    <property type="project" value="EnsemblFungi"/>
</dbReference>
<proteinExistence type="predicted"/>
<dbReference type="AlphaFoldDB" id="A0A1E4TVT6"/>
<dbReference type="SUPFAM" id="SSF50998">
    <property type="entry name" value="Quinoprotein alcohol dehydrogenase-like"/>
    <property type="match status" value="1"/>
</dbReference>
<dbReference type="OrthoDB" id="8883818at2759"/>
<evidence type="ECO:0000256" key="3">
    <source>
        <dbReference type="PROSITE-ProRule" id="PRU00221"/>
    </source>
</evidence>
<dbReference type="InterPro" id="IPR015943">
    <property type="entry name" value="WD40/YVTN_repeat-like_dom_sf"/>
</dbReference>
<evidence type="ECO:0000256" key="2">
    <source>
        <dbReference type="ARBA" id="ARBA00022737"/>
    </source>
</evidence>
<evidence type="ECO:0000313" key="5">
    <source>
        <dbReference type="Proteomes" id="UP000094236"/>
    </source>
</evidence>
<organism evidence="4 5">
    <name type="scientific">Pachysolen tannophilus NRRL Y-2460</name>
    <dbReference type="NCBI Taxonomy" id="669874"/>
    <lineage>
        <taxon>Eukaryota</taxon>
        <taxon>Fungi</taxon>
        <taxon>Dikarya</taxon>
        <taxon>Ascomycota</taxon>
        <taxon>Saccharomycotina</taxon>
        <taxon>Pichiomycetes</taxon>
        <taxon>Pachysolenaceae</taxon>
        <taxon>Pachysolen</taxon>
    </lineage>
</organism>
<gene>
    <name evidence="4" type="ORF">PACTADRAFT_49302</name>
</gene>
<dbReference type="InterPro" id="IPR036322">
    <property type="entry name" value="WD40_repeat_dom_sf"/>
</dbReference>
<reference evidence="5" key="1">
    <citation type="submission" date="2016-05" db="EMBL/GenBank/DDBJ databases">
        <title>Comparative genomics of biotechnologically important yeasts.</title>
        <authorList>
            <consortium name="DOE Joint Genome Institute"/>
            <person name="Riley R."/>
            <person name="Haridas S."/>
            <person name="Wolfe K.H."/>
            <person name="Lopes M.R."/>
            <person name="Hittinger C.T."/>
            <person name="Goker M."/>
            <person name="Salamov A."/>
            <person name="Wisecaver J."/>
            <person name="Long T.M."/>
            <person name="Aerts A.L."/>
            <person name="Barry K."/>
            <person name="Choi C."/>
            <person name="Clum A."/>
            <person name="Coughlan A.Y."/>
            <person name="Deshpande S."/>
            <person name="Douglass A.P."/>
            <person name="Hanson S.J."/>
            <person name="Klenk H.-P."/>
            <person name="Labutti K."/>
            <person name="Lapidus A."/>
            <person name="Lindquist E."/>
            <person name="Lipzen A."/>
            <person name="Meier-Kolthoff J.P."/>
            <person name="Ohm R.A."/>
            <person name="Otillar R.P."/>
            <person name="Pangilinan J."/>
            <person name="Peng Y."/>
            <person name="Rokas A."/>
            <person name="Rosa C.A."/>
            <person name="Scheuner C."/>
            <person name="Sibirny A.A."/>
            <person name="Slot J.C."/>
            <person name="Stielow J.B."/>
            <person name="Sun H."/>
            <person name="Kurtzman C.P."/>
            <person name="Blackwell M."/>
            <person name="Grigoriev I.V."/>
            <person name="Jeffries T.W."/>
        </authorList>
    </citation>
    <scope>NUCLEOTIDE SEQUENCE [LARGE SCALE GENOMIC DNA]</scope>
    <source>
        <strain evidence="5">NRRL Y-2460</strain>
    </source>
</reference>
<dbReference type="GO" id="GO:0034455">
    <property type="term" value="C:t-UTP complex"/>
    <property type="evidence" value="ECO:0007669"/>
    <property type="project" value="EnsemblFungi"/>
</dbReference>
<dbReference type="GO" id="GO:0000462">
    <property type="term" value="P:maturation of SSU-rRNA from tricistronic rRNA transcript (SSU-rRNA, 5.8S rRNA, LSU-rRNA)"/>
    <property type="evidence" value="ECO:0007669"/>
    <property type="project" value="EnsemblFungi"/>
</dbReference>
<accession>A0A1E4TVT6</accession>
<dbReference type="Gene3D" id="2.130.10.10">
    <property type="entry name" value="YVTN repeat-like/Quinoprotein amine dehydrogenase"/>
    <property type="match status" value="3"/>
</dbReference>
<dbReference type="InterPro" id="IPR019775">
    <property type="entry name" value="WD40_repeat_CS"/>
</dbReference>
<dbReference type="GO" id="GO:0003723">
    <property type="term" value="F:RNA binding"/>
    <property type="evidence" value="ECO:0007669"/>
    <property type="project" value="TreeGrafter"/>
</dbReference>
<keyword evidence="2" id="KW-0677">Repeat</keyword>
<dbReference type="InterPro" id="IPR001680">
    <property type="entry name" value="WD40_rpt"/>
</dbReference>
<dbReference type="SMART" id="SM00320">
    <property type="entry name" value="WD40"/>
    <property type="match status" value="9"/>
</dbReference>
<dbReference type="PROSITE" id="PS00678">
    <property type="entry name" value="WD_REPEATS_1"/>
    <property type="match status" value="1"/>
</dbReference>
<keyword evidence="5" id="KW-1185">Reference proteome</keyword>
<dbReference type="InterPro" id="IPR011047">
    <property type="entry name" value="Quinoprotein_ADH-like_sf"/>
</dbReference>
<protein>
    <submittedName>
        <fullName evidence="4">Uncharacterized protein</fullName>
    </submittedName>
</protein>
<dbReference type="PROSITE" id="PS50082">
    <property type="entry name" value="WD_REPEATS_2"/>
    <property type="match status" value="1"/>
</dbReference>
<feature type="repeat" description="WD" evidence="3">
    <location>
        <begin position="152"/>
        <end position="192"/>
    </location>
</feature>
<dbReference type="PANTHER" id="PTHR44163:SF1">
    <property type="entry name" value="U3 SMALL NUCLEOLAR RNA-ASSOCIATED PROTEIN 4 HOMOLOG"/>
    <property type="match status" value="1"/>
</dbReference>
<dbReference type="GO" id="GO:0030686">
    <property type="term" value="C:90S preribosome"/>
    <property type="evidence" value="ECO:0007669"/>
    <property type="project" value="EnsemblFungi"/>
</dbReference>
<dbReference type="Proteomes" id="UP000094236">
    <property type="component" value="Unassembled WGS sequence"/>
</dbReference>
<dbReference type="FunFam" id="2.130.10.10:FF:000896">
    <property type="entry name" value="U3 small nucleolar RNA-associated protein 4"/>
    <property type="match status" value="1"/>
</dbReference>
<dbReference type="SUPFAM" id="SSF50978">
    <property type="entry name" value="WD40 repeat-like"/>
    <property type="match status" value="1"/>
</dbReference>
<dbReference type="PANTHER" id="PTHR44163">
    <property type="entry name" value="U3 SMALL NUCLEOLAR RNA-ASSOCIATED PROTEIN 4 HOMOLOG"/>
    <property type="match status" value="1"/>
</dbReference>
<dbReference type="GO" id="GO:0045943">
    <property type="term" value="P:positive regulation of transcription by RNA polymerase I"/>
    <property type="evidence" value="ECO:0007669"/>
    <property type="project" value="EnsemblFungi"/>
</dbReference>
<keyword evidence="1 3" id="KW-0853">WD repeat</keyword>
<dbReference type="STRING" id="669874.A0A1E4TVT6"/>
<evidence type="ECO:0000313" key="4">
    <source>
        <dbReference type="EMBL" id="ODV95860.1"/>
    </source>
</evidence>
<name>A0A1E4TVT6_PACTA</name>
<dbReference type="InterPro" id="IPR046351">
    <property type="entry name" value="UTP4"/>
</dbReference>